<proteinExistence type="predicted"/>
<reference evidence="1 2" key="1">
    <citation type="journal article" date="2015" name="Nature">
        <title>rRNA introns, odd ribosomes, and small enigmatic genomes across a large radiation of phyla.</title>
        <authorList>
            <person name="Brown C.T."/>
            <person name="Hug L.A."/>
            <person name="Thomas B.C."/>
            <person name="Sharon I."/>
            <person name="Castelle C.J."/>
            <person name="Singh A."/>
            <person name="Wilkins M.J."/>
            <person name="Williams K.H."/>
            <person name="Banfield J.F."/>
        </authorList>
    </citation>
    <scope>NUCLEOTIDE SEQUENCE [LARGE SCALE GENOMIC DNA]</scope>
</reference>
<name>A0A0G0L3Q7_9BACT</name>
<evidence type="ECO:0000313" key="2">
    <source>
        <dbReference type="Proteomes" id="UP000033934"/>
    </source>
</evidence>
<organism evidence="1 2">
    <name type="scientific">Berkelbacteria bacterium GW2011_GWA2_38_9</name>
    <dbReference type="NCBI Taxonomy" id="1618334"/>
    <lineage>
        <taxon>Bacteria</taxon>
        <taxon>Candidatus Berkelbacteria</taxon>
    </lineage>
</organism>
<gene>
    <name evidence="1" type="ORF">UT11_C0067G0010</name>
</gene>
<comment type="caution">
    <text evidence="1">The sequence shown here is derived from an EMBL/GenBank/DDBJ whole genome shotgun (WGS) entry which is preliminary data.</text>
</comment>
<dbReference type="Proteomes" id="UP000033934">
    <property type="component" value="Unassembled WGS sequence"/>
</dbReference>
<feature type="non-terminal residue" evidence="1">
    <location>
        <position position="23"/>
    </location>
</feature>
<accession>A0A0G0L3Q7</accession>
<dbReference type="EMBL" id="LBVO01000067">
    <property type="protein sequence ID" value="KKQ86583.1"/>
    <property type="molecule type" value="Genomic_DNA"/>
</dbReference>
<protein>
    <submittedName>
        <fullName evidence="1">Uncharacterized protein</fullName>
    </submittedName>
</protein>
<sequence length="23" mass="2540">MNTSEALKELGLSQKEADLYLVS</sequence>
<dbReference type="AlphaFoldDB" id="A0A0G0L3Q7"/>
<evidence type="ECO:0000313" key="1">
    <source>
        <dbReference type="EMBL" id="KKQ86583.1"/>
    </source>
</evidence>